<dbReference type="PANTHER" id="PTHR46182:SF2">
    <property type="entry name" value="FI19480P1"/>
    <property type="match status" value="1"/>
</dbReference>
<feature type="domain" description="PKD" evidence="7">
    <location>
        <begin position="752"/>
        <end position="844"/>
    </location>
</feature>
<dbReference type="SUPFAM" id="SSF51126">
    <property type="entry name" value="Pectin lyase-like"/>
    <property type="match status" value="1"/>
</dbReference>
<dbReference type="PROSITE" id="PS50093">
    <property type="entry name" value="PKD"/>
    <property type="match status" value="3"/>
</dbReference>
<dbReference type="NCBIfam" id="TIGR04183">
    <property type="entry name" value="Por_Secre_tail"/>
    <property type="match status" value="1"/>
</dbReference>
<dbReference type="RefSeq" id="WP_150414722.1">
    <property type="nucleotide sequence ID" value="NZ_VYQF01000002.1"/>
</dbReference>
<gene>
    <name evidence="8" type="ORF">FW778_10810</name>
</gene>
<organism evidence="8 9">
    <name type="scientific">Ginsengibacter hankyongi</name>
    <dbReference type="NCBI Taxonomy" id="2607284"/>
    <lineage>
        <taxon>Bacteria</taxon>
        <taxon>Pseudomonadati</taxon>
        <taxon>Bacteroidota</taxon>
        <taxon>Chitinophagia</taxon>
        <taxon>Chitinophagales</taxon>
        <taxon>Chitinophagaceae</taxon>
        <taxon>Ginsengibacter</taxon>
    </lineage>
</organism>
<feature type="domain" description="PKD" evidence="7">
    <location>
        <begin position="1333"/>
        <end position="1403"/>
    </location>
</feature>
<dbReference type="InterPro" id="IPR000601">
    <property type="entry name" value="PKD_dom"/>
</dbReference>
<dbReference type="SUPFAM" id="SSF49299">
    <property type="entry name" value="PKD domain"/>
    <property type="match status" value="25"/>
</dbReference>
<sequence>MKSKLLLVVFTTLCFAANATTYYISASGNDANNGTSTSTPWKSLNKLNSYFSLLLPGDNILFNRGDVFYGNITVNASGKAGLPLTISAYGTGANPVITGFTNVTAWTNLGGNIWESTNAISTLSTCNMVVINGVNTPMGRWPNTGWLTYESFSSSTSITSSSLNSSAINWTGATAVIKKERYIFTKPTITSATGGTLNFASDGHNGRANWGFFIQNDSRTLDMQNEWYYNPSTKKIRVYSTSIPVKVQLAGVEALVTAINVSYIAFDGIDFTGANTEAFYVGNFANCKIINCSFNFNFQALQGKALGGSSANLLINNNTFNHTNNNCIEYGTEFTNSTVTNNTIKNTSVFEGMMGSGQSGWGISVTSSNTLIENNEVDTSGYIAIGFNCTDNSPNRVKNNYVNYFCFLKDDGGGIYSGNAQKNQIIDSNIIVNGIGNNTGTTSTNFSAVGIYCDDNSSGFYLRNNTVANCNTGIYLHNANNIAVTYNNIYDCGLGLFVSNDNISFFTTNIYSHQNTIIAKTTGADFTPQDQRTVCFATIHTSGNDIRNFGDIDSNYYARPIDDNLTIRYTLYGAADNDANLTMWQTYSGFDVHSHKSPKTITDLNDLLFSYNSRLVNNTSTLNATYIDVKNISYPGTITLPPYSSAVLIKNGATINQPPLANAGQDQTITLPTNSLTLSGSGTDSDGTISSYQWTKISGPSSYSILNFTSPGTSITGLVQGIYHFQLTVTDNNGATGIDTMQVTVNPAPNQPPVTNAGSDQTITLPLNAVTLTGSGSDPDGTISSYQWTLISGPSGYNIVNANSSGTDVTGLVQGTYQFQLTVTDNNGATATDVVLVTVNAALNISPIANAGSDQTVTLPTNTITLSGSGSDTDGTVVSYIWTEVSGSSGYNIVNANAPGTDVTGLVQGTYQFQLTVTDNNGAIGTDIMQVTVNSAPNISPVANAGTDQTITLPANTLTLSGSGSDADGTVVNYAWTVISGPSSYNIVNANSPGTDVTGLVQGTYQFQLAVTDNNGAIGTDIIQVTVNAAPNQPPVANAGPDQTITLPTNTITLSGSGSDADGTVVSYVWTVISGPSGYNIVNLNSPVTDVTGLLQGVYKFQLEVTDNNGATATDITLVTVNAAPNISPVANAGMDQIITLPVDTITLSGSGSDADGTISSYQWTEISGPSSYNIVNANSPGTEVTGLVQGTYQFQLTVTDNNGAIGTDIMQLTANAAGNISPVANAGMDQIITLPVDTITLSGSGSDADGTVVSYVWTAISGPSGYNIVNANSPGTEVTGLVQGTYQFRLTVTDNNGAIGTDIMQLTVNPAPNQPPVANAGTDQTITLPTNTVTLSGSGSDSDGTVVSYTWTEISGPSSYNIVNANSPSTDVTGLAQGIYQFQLTVTDNIGATATDIVSITVNPVPNQPPVASAGIDQTITLPTNTVTLSGSGSDSDGTVVSYAWTMISGPSSYNIVNANSPSTDVTGLVQGVYQFQLTVIDNSGATATDIVSITVNAAANIPPVANAGIDQTITLPTNTVTLSGSGSDSDGTVVSYTWTEISGPSGYNIVNPNSSFTDVTGLVEGVYQFQLQVTDNNGAIGTDIVQVTVNAVTNIPPVANAGLDQTITLPADSVTFSGIGSDADGVVVSYAWSKISGPSAYTIVNPALPSTNVTGLIQGVYLFELQVTDDNGATSADTIQVTVNAATNIPPVANAGSDQTITLPTNSVTLFGNGSDADGSIVGYNWTKISGPSGYTIINATSASTDVTGLVQGLYQFRLKVTDNNGATGTDTIQVTVNISGNVSPVANAGSDQTITLPTDSVTLSGSGTDTDGTIVGYTWTQISGPSSYNILNATSSSTSVTGLVQGVYQFQLEVTDNSGATGTDIVRVIVNAPPNISPVANAGADQTIKLPVNSVTLSGSGTDSDGTVVSYEWTEISGPSSYNIVNATSAATDITGLVKGIYKFQLKVTDNDGATGTDIVKITVNGSGNIVPVANAGSDQSITLPGNTITLSGSGTDADGSVVSYNWTLMSGPSGYNIVNANLPATDITGLVEGVYQFQLKVTDNKGAIGTDIVQVTVNSAPNQPPVANAGSDESITLPTNSVTLSGSGTDADGSVVSYKWTLISGPSGYSIINANLPATDVTGLVEGVYQFELTVTDNSGAIGTDVIEVTVNAAPNTPPVANAGLDQIITLPTNTVKFSGSGSDVDGSVVSYKWTLISGPSGYNIVNANLPATDVTGLVEGIYQFELTVTDNSGAIGTDVIQVTVNAMPNQLPVANAGPDQIITLPTNSLTLSGSGSDADGTGVSYQWTKISGPASYNILNGTLANSDVNNLVQGIYQFELKVTDNNGATATDIMQVIVNAAPNQPPLANAGSDQIITLPTNSLTLSGSGSDADGTIVSYQWTKISGPASYNILNATPATVDVNNLVQGIYQFELKVTDNNGATATDIMQLTVNAAPNQPPVANAGSDQIITLPTNSSTLSGSGSDADGTVVSYKWTKISGPSSYSIKDSTSAITAINSLVEGVYQFELTVTDNDGAIAIDEVQVTVNAAPNIPPVANAGTDKIITLPTNLVTISGSGNDADGTIVSYQWTKISGPANYNILDATTATIDINSLVEGVYQFQLKVTDNKGASATDIMQVTVNAAPNVPPVANAGPDQIITLPANTLTISGSGSDADGTVVGYLWTKVSGPANYNVVNPTSSVTGINGLVQGVYQFQLKITDNKGATSTDIMQVIVNAAANKAPVANAGADKSITLPTNSLTVSGSGSDADGIVASYQWSKISGPTSYNIVNPTSAVTDINGLVQGVYQFELRVTDNNGARGRDTVQITVNAAVNIPPIAHAGPDITITLPVNTASLAGSGSDADGTVVSYVWTKISGPSTYNIINASSPVTDVWGLLKGVYKFEIIVTDNKGATSRDTMQITVNSATNIAPVANAGKDQTITLPTNSVSLTGSGTDADGTIVGYSWKQISGPSASVIASTNSAKTSANGLVGGTYEFELTVIDNLGAVGKDTVAIVVAEPRLNLNVQTNTLMACPNPVIDETTLEIKTSQVYSKLLLIVTDMNGKIVYKKEITGGQTELKEKLNMSNLIKGTYAITIYYSDKEKQSIKVIRL</sequence>
<keyword evidence="4" id="KW-0472">Membrane</keyword>
<evidence type="ECO:0000256" key="2">
    <source>
        <dbReference type="ARBA" id="ARBA00022692"/>
    </source>
</evidence>
<evidence type="ECO:0000256" key="5">
    <source>
        <dbReference type="ARBA" id="ARBA00023180"/>
    </source>
</evidence>
<protein>
    <submittedName>
        <fullName evidence="8">T9SS type A sorting domain-containing protein</fullName>
    </submittedName>
</protein>
<keyword evidence="6" id="KW-0732">Signal</keyword>
<dbReference type="PANTHER" id="PTHR46182">
    <property type="entry name" value="FI19480P1"/>
    <property type="match status" value="1"/>
</dbReference>
<evidence type="ECO:0000313" key="9">
    <source>
        <dbReference type="Proteomes" id="UP000326903"/>
    </source>
</evidence>
<dbReference type="InterPro" id="IPR011050">
    <property type="entry name" value="Pectin_lyase_fold/virulence"/>
</dbReference>
<dbReference type="EMBL" id="VYQF01000002">
    <property type="protein sequence ID" value="KAA9039313.1"/>
    <property type="molecule type" value="Genomic_DNA"/>
</dbReference>
<keyword evidence="5" id="KW-0325">Glycoprotein</keyword>
<dbReference type="InterPro" id="IPR006626">
    <property type="entry name" value="PbH1"/>
</dbReference>
<evidence type="ECO:0000256" key="6">
    <source>
        <dbReference type="SAM" id="SignalP"/>
    </source>
</evidence>
<keyword evidence="2" id="KW-0812">Transmembrane</keyword>
<evidence type="ECO:0000259" key="7">
    <source>
        <dbReference type="PROSITE" id="PS50093"/>
    </source>
</evidence>
<dbReference type="Proteomes" id="UP000326903">
    <property type="component" value="Unassembled WGS sequence"/>
</dbReference>
<reference evidence="8 9" key="1">
    <citation type="submission" date="2019-09" db="EMBL/GenBank/DDBJ databases">
        <title>Draft genome sequence of Ginsengibacter sp. BR5-29.</title>
        <authorList>
            <person name="Im W.-T."/>
        </authorList>
    </citation>
    <scope>NUCLEOTIDE SEQUENCE [LARGE SCALE GENOMIC DNA]</scope>
    <source>
        <strain evidence="8 9">BR5-29</strain>
    </source>
</reference>
<feature type="signal peptide" evidence="6">
    <location>
        <begin position="1"/>
        <end position="19"/>
    </location>
</feature>
<comment type="caution">
    <text evidence="8">The sequence shown here is derived from an EMBL/GenBank/DDBJ whole genome shotgun (WGS) entry which is preliminary data.</text>
</comment>
<dbReference type="InterPro" id="IPR013783">
    <property type="entry name" value="Ig-like_fold"/>
</dbReference>
<dbReference type="SMART" id="SM00710">
    <property type="entry name" value="PbH1"/>
    <property type="match status" value="8"/>
</dbReference>
<dbReference type="GO" id="GO:0031410">
    <property type="term" value="C:cytoplasmic vesicle"/>
    <property type="evidence" value="ECO:0007669"/>
    <property type="project" value="TreeGrafter"/>
</dbReference>
<dbReference type="FunFam" id="2.60.40.10:FF:000061">
    <property type="entry name" value="Dyslexia-associated protein KIAA0319 homolog"/>
    <property type="match status" value="2"/>
</dbReference>
<dbReference type="InterPro" id="IPR022409">
    <property type="entry name" value="PKD/Chitinase_dom"/>
</dbReference>
<feature type="domain" description="PKD" evidence="7">
    <location>
        <begin position="1427"/>
        <end position="1502"/>
    </location>
</feature>
<dbReference type="FunFam" id="2.60.40.10:FF:000257">
    <property type="entry name" value="Dyslexia-associated protein KIAA0319-like"/>
    <property type="match status" value="17"/>
</dbReference>
<dbReference type="InterPro" id="IPR026444">
    <property type="entry name" value="Secre_tail"/>
</dbReference>
<comment type="subcellular location">
    <subcellularLocation>
        <location evidence="1">Membrane</location>
    </subcellularLocation>
</comment>
<dbReference type="CDD" id="cd00161">
    <property type="entry name" value="beta-trefoil_Ricin-like"/>
    <property type="match status" value="1"/>
</dbReference>
<evidence type="ECO:0000256" key="3">
    <source>
        <dbReference type="ARBA" id="ARBA00022989"/>
    </source>
</evidence>
<evidence type="ECO:0000256" key="1">
    <source>
        <dbReference type="ARBA" id="ARBA00004370"/>
    </source>
</evidence>
<dbReference type="GO" id="GO:0016020">
    <property type="term" value="C:membrane"/>
    <property type="evidence" value="ECO:0007669"/>
    <property type="project" value="UniProtKB-SubCell"/>
</dbReference>
<proteinExistence type="predicted"/>
<dbReference type="InterPro" id="IPR003961">
    <property type="entry name" value="FN3_dom"/>
</dbReference>
<dbReference type="SMART" id="SM00060">
    <property type="entry name" value="FN3"/>
    <property type="match status" value="17"/>
</dbReference>
<keyword evidence="9" id="KW-1185">Reference proteome</keyword>
<feature type="chain" id="PRO_5023884167" evidence="6">
    <location>
        <begin position="20"/>
        <end position="3096"/>
    </location>
</feature>
<dbReference type="InterPro" id="IPR035986">
    <property type="entry name" value="PKD_dom_sf"/>
</dbReference>
<evidence type="ECO:0000313" key="8">
    <source>
        <dbReference type="EMBL" id="KAA9039313.1"/>
    </source>
</evidence>
<dbReference type="SMART" id="SM00089">
    <property type="entry name" value="PKD"/>
    <property type="match status" value="25"/>
</dbReference>
<keyword evidence="3" id="KW-1133">Transmembrane helix</keyword>
<evidence type="ECO:0000256" key="4">
    <source>
        <dbReference type="ARBA" id="ARBA00023136"/>
    </source>
</evidence>
<accession>A0A5J5II03</accession>
<name>A0A5J5II03_9BACT</name>
<dbReference type="Pfam" id="PF18962">
    <property type="entry name" value="Por_Secre_tail"/>
    <property type="match status" value="1"/>
</dbReference>
<dbReference type="InterPro" id="IPR029865">
    <property type="entry name" value="KIAA0319-like"/>
</dbReference>
<dbReference type="Pfam" id="PF22352">
    <property type="entry name" value="K319L-like_PKD"/>
    <property type="match status" value="25"/>
</dbReference>
<dbReference type="Gene3D" id="2.60.40.10">
    <property type="entry name" value="Immunoglobulins"/>
    <property type="match status" value="25"/>
</dbReference>